<keyword evidence="4 11" id="KW-0285">Flavoprotein</keyword>
<dbReference type="EC" id="2.7.1.180" evidence="2 11"/>
<evidence type="ECO:0000256" key="3">
    <source>
        <dbReference type="ARBA" id="ARBA00016337"/>
    </source>
</evidence>
<evidence type="ECO:0000256" key="5">
    <source>
        <dbReference type="ARBA" id="ARBA00022679"/>
    </source>
</evidence>
<dbReference type="PANTHER" id="PTHR30040:SF2">
    <property type="entry name" value="FAD:PROTEIN FMN TRANSFERASE"/>
    <property type="match status" value="1"/>
</dbReference>
<protein>
    <recommendedName>
        <fullName evidence="3 11">FAD:protein FMN transferase</fullName>
        <ecNumber evidence="2 11">2.7.1.180</ecNumber>
    </recommendedName>
    <alternativeName>
        <fullName evidence="9 11">Flavin transferase</fullName>
    </alternativeName>
</protein>
<dbReference type="SUPFAM" id="SSF143631">
    <property type="entry name" value="ApbE-like"/>
    <property type="match status" value="1"/>
</dbReference>
<evidence type="ECO:0000256" key="2">
    <source>
        <dbReference type="ARBA" id="ARBA00011955"/>
    </source>
</evidence>
<dbReference type="InterPro" id="IPR024932">
    <property type="entry name" value="ApbE"/>
</dbReference>
<evidence type="ECO:0000313" key="13">
    <source>
        <dbReference type="Proteomes" id="UP001068379"/>
    </source>
</evidence>
<evidence type="ECO:0000256" key="9">
    <source>
        <dbReference type="ARBA" id="ARBA00031306"/>
    </source>
</evidence>
<dbReference type="Pfam" id="PF02424">
    <property type="entry name" value="ApbE"/>
    <property type="match status" value="1"/>
</dbReference>
<gene>
    <name evidence="12" type="ORF">O4H32_07780</name>
</gene>
<evidence type="ECO:0000256" key="4">
    <source>
        <dbReference type="ARBA" id="ARBA00022630"/>
    </source>
</evidence>
<dbReference type="PIRSF" id="PIRSF006268">
    <property type="entry name" value="ApbE"/>
    <property type="match status" value="1"/>
</dbReference>
<dbReference type="EMBL" id="JAPWHE010000004">
    <property type="protein sequence ID" value="MCZ4329847.1"/>
    <property type="molecule type" value="Genomic_DNA"/>
</dbReference>
<dbReference type="GO" id="GO:0016740">
    <property type="term" value="F:transferase activity"/>
    <property type="evidence" value="ECO:0007669"/>
    <property type="project" value="UniProtKB-KW"/>
</dbReference>
<evidence type="ECO:0000256" key="6">
    <source>
        <dbReference type="ARBA" id="ARBA00022723"/>
    </source>
</evidence>
<keyword evidence="8 11" id="KW-0460">Magnesium</keyword>
<evidence type="ECO:0000256" key="1">
    <source>
        <dbReference type="ARBA" id="ARBA00001946"/>
    </source>
</evidence>
<dbReference type="Proteomes" id="UP001068379">
    <property type="component" value="Unassembled WGS sequence"/>
</dbReference>
<comment type="cofactor">
    <cofactor evidence="1">
        <name>Mg(2+)</name>
        <dbReference type="ChEBI" id="CHEBI:18420"/>
    </cofactor>
</comment>
<sequence length="324" mass="34509">MPRTYSDPSTESRLSGPVMGTRWAARYQAPPAFDHAALSSDLARAVGLVDTQMSPWKPDSDLMRLNRAGPGRWVALPEAMLDVLARAQEIGALSGGAFDAAVGGLVNAWGFGAMADTPDPDAIRRAAADHRPAHLWLDVDREQCRARKRAPMTLDLCGIAKGYAVDRMARVMADHGVGHALVSLDGELRACGARIDGRPWAVALESPQEGRRAVHGVIELADLSVATSGDYRRWIGVGGERLAHTMDGRRAGPVRNPVASVTVLSGTCVDADAWATALLVAGPDEGPALARRMGLDALFLFRREGRLVEFGLGRFAFAAEGADA</sequence>
<keyword evidence="13" id="KW-1185">Reference proteome</keyword>
<reference evidence="12" key="1">
    <citation type="submission" date="2022-12" db="EMBL/GenBank/DDBJ databases">
        <title>Bacterial isolates from different developmental stages of Nematostella vectensis.</title>
        <authorList>
            <person name="Fraune S."/>
        </authorList>
    </citation>
    <scope>NUCLEOTIDE SEQUENCE</scope>
    <source>
        <strain evidence="12">G21619-S1</strain>
    </source>
</reference>
<dbReference type="RefSeq" id="WP_269358020.1">
    <property type="nucleotide sequence ID" value="NZ_JAPWHE010000004.1"/>
</dbReference>
<organism evidence="12 13">
    <name type="scientific">Castellaniella denitrificans</name>
    <dbReference type="NCBI Taxonomy" id="56119"/>
    <lineage>
        <taxon>Bacteria</taxon>
        <taxon>Pseudomonadati</taxon>
        <taxon>Pseudomonadota</taxon>
        <taxon>Betaproteobacteria</taxon>
        <taxon>Burkholderiales</taxon>
        <taxon>Alcaligenaceae</taxon>
        <taxon>Castellaniella</taxon>
    </lineage>
</organism>
<evidence type="ECO:0000256" key="7">
    <source>
        <dbReference type="ARBA" id="ARBA00022827"/>
    </source>
</evidence>
<comment type="caution">
    <text evidence="12">The sequence shown here is derived from an EMBL/GenBank/DDBJ whole genome shotgun (WGS) entry which is preliminary data.</text>
</comment>
<evidence type="ECO:0000256" key="8">
    <source>
        <dbReference type="ARBA" id="ARBA00022842"/>
    </source>
</evidence>
<dbReference type="PANTHER" id="PTHR30040">
    <property type="entry name" value="THIAMINE BIOSYNTHESIS LIPOPROTEIN APBE"/>
    <property type="match status" value="1"/>
</dbReference>
<accession>A0ABT4M3I0</accession>
<keyword evidence="7 11" id="KW-0274">FAD</keyword>
<evidence type="ECO:0000313" key="12">
    <source>
        <dbReference type="EMBL" id="MCZ4329847.1"/>
    </source>
</evidence>
<keyword evidence="5 11" id="KW-0808">Transferase</keyword>
<evidence type="ECO:0000256" key="10">
    <source>
        <dbReference type="ARBA" id="ARBA00048540"/>
    </source>
</evidence>
<keyword evidence="6 11" id="KW-0479">Metal-binding</keyword>
<dbReference type="InterPro" id="IPR003374">
    <property type="entry name" value="ApbE-like_sf"/>
</dbReference>
<evidence type="ECO:0000256" key="11">
    <source>
        <dbReference type="PIRNR" id="PIRNR006268"/>
    </source>
</evidence>
<dbReference type="Gene3D" id="3.10.520.10">
    <property type="entry name" value="ApbE-like domains"/>
    <property type="match status" value="1"/>
</dbReference>
<proteinExistence type="inferred from homology"/>
<name>A0ABT4M3I0_9BURK</name>
<comment type="similarity">
    <text evidence="11">Belongs to the ApbE family.</text>
</comment>
<comment type="catalytic activity">
    <reaction evidence="10 11">
        <text>L-threonyl-[protein] + FAD = FMN-L-threonyl-[protein] + AMP + H(+)</text>
        <dbReference type="Rhea" id="RHEA:36847"/>
        <dbReference type="Rhea" id="RHEA-COMP:11060"/>
        <dbReference type="Rhea" id="RHEA-COMP:11061"/>
        <dbReference type="ChEBI" id="CHEBI:15378"/>
        <dbReference type="ChEBI" id="CHEBI:30013"/>
        <dbReference type="ChEBI" id="CHEBI:57692"/>
        <dbReference type="ChEBI" id="CHEBI:74257"/>
        <dbReference type="ChEBI" id="CHEBI:456215"/>
        <dbReference type="EC" id="2.7.1.180"/>
    </reaction>
</comment>